<keyword evidence="1 2" id="KW-0732">Signal</keyword>
<dbReference type="RefSeq" id="WP_170032325.1">
    <property type="nucleotide sequence ID" value="NZ_JABDTL010000001.1"/>
</dbReference>
<dbReference type="GO" id="GO:0030288">
    <property type="term" value="C:outer membrane-bounded periplasmic space"/>
    <property type="evidence" value="ECO:0007669"/>
    <property type="project" value="TreeGrafter"/>
</dbReference>
<reference evidence="3 4" key="1">
    <citation type="submission" date="2020-08" db="EMBL/GenBank/DDBJ databases">
        <title>Genomic Encyclopedia of Type Strains, Phase IV (KMG-IV): sequencing the most valuable type-strain genomes for metagenomic binning, comparative biology and taxonomic classification.</title>
        <authorList>
            <person name="Goeker M."/>
        </authorList>
    </citation>
    <scope>NUCLEOTIDE SEQUENCE [LARGE SCALE GENOMIC DNA]</scope>
    <source>
        <strain evidence="3 4">DSM 29007</strain>
    </source>
</reference>
<keyword evidence="4" id="KW-1185">Reference proteome</keyword>
<dbReference type="PIRSF" id="PIRSF002825">
    <property type="entry name" value="CfbpA"/>
    <property type="match status" value="1"/>
</dbReference>
<comment type="caution">
    <text evidence="3">The sequence shown here is derived from an EMBL/GenBank/DDBJ whole genome shotgun (WGS) entry which is preliminary data.</text>
</comment>
<evidence type="ECO:0000313" key="3">
    <source>
        <dbReference type="EMBL" id="MBB6071675.1"/>
    </source>
</evidence>
<dbReference type="PROSITE" id="PS51257">
    <property type="entry name" value="PROKAR_LIPOPROTEIN"/>
    <property type="match status" value="1"/>
</dbReference>
<dbReference type="AlphaFoldDB" id="A0A841H0R2"/>
<organism evidence="3 4">
    <name type="scientific">Longimicrobium terrae</name>
    <dbReference type="NCBI Taxonomy" id="1639882"/>
    <lineage>
        <taxon>Bacteria</taxon>
        <taxon>Pseudomonadati</taxon>
        <taxon>Gemmatimonadota</taxon>
        <taxon>Longimicrobiia</taxon>
        <taxon>Longimicrobiales</taxon>
        <taxon>Longimicrobiaceae</taxon>
        <taxon>Longimicrobium</taxon>
    </lineage>
</organism>
<dbReference type="GO" id="GO:0015888">
    <property type="term" value="P:thiamine transport"/>
    <property type="evidence" value="ECO:0007669"/>
    <property type="project" value="TreeGrafter"/>
</dbReference>
<dbReference type="SUPFAM" id="SSF53850">
    <property type="entry name" value="Periplasmic binding protein-like II"/>
    <property type="match status" value="1"/>
</dbReference>
<sequence length="347" mass="38929">MRLRRPFALIPSIALPLLAACSGGDGRAVLTVYSPHGREMLSAFEKRFETAHPDIDLQYVDMGSQEVMDRVRSERANPQADIWWGAPSSMFQQAADDSLLAPSSPSWGAALPAGTRDPQGRWYGTYLTPEVIAYNGKAVPAAEAPKDWDDVLDPKWKGKLLIRDPMASGTMRTIFGMVVQRGLRATGDTAAGFTWLRRLDANTKQYVLNPTMLYQMLAREEGLVTLWALPDIEMVREKYKYPIEYVIPSSGTPQIVDAVAIVRGAPNPEAAKVFMEYVGGTAALIPAVRDFYRLPVRADFPMDSMPPRLRAAQAAIKPEPMDWKQLQERESEWMRYWDEHVRDRGGR</sequence>
<dbReference type="GO" id="GO:0030975">
    <property type="term" value="F:thiamine binding"/>
    <property type="evidence" value="ECO:0007669"/>
    <property type="project" value="TreeGrafter"/>
</dbReference>
<gene>
    <name evidence="3" type="ORF">HNQ61_003314</name>
</gene>
<evidence type="ECO:0000313" key="4">
    <source>
        <dbReference type="Proteomes" id="UP000582837"/>
    </source>
</evidence>
<dbReference type="InterPro" id="IPR026045">
    <property type="entry name" value="Ferric-bd"/>
</dbReference>
<evidence type="ECO:0000256" key="2">
    <source>
        <dbReference type="SAM" id="SignalP"/>
    </source>
</evidence>
<accession>A0A841H0R2</accession>
<dbReference type="Proteomes" id="UP000582837">
    <property type="component" value="Unassembled WGS sequence"/>
</dbReference>
<dbReference type="GO" id="GO:0030976">
    <property type="term" value="F:thiamine pyrophosphate binding"/>
    <property type="evidence" value="ECO:0007669"/>
    <property type="project" value="TreeGrafter"/>
</dbReference>
<proteinExistence type="predicted"/>
<dbReference type="InterPro" id="IPR006059">
    <property type="entry name" value="SBP"/>
</dbReference>
<dbReference type="PANTHER" id="PTHR30006:SF2">
    <property type="entry name" value="ABC TRANSPORTER SUBSTRATE-BINDING PROTEIN"/>
    <property type="match status" value="1"/>
</dbReference>
<dbReference type="Gene3D" id="3.40.190.10">
    <property type="entry name" value="Periplasmic binding protein-like II"/>
    <property type="match status" value="2"/>
</dbReference>
<dbReference type="PANTHER" id="PTHR30006">
    <property type="entry name" value="THIAMINE-BINDING PERIPLASMIC PROTEIN-RELATED"/>
    <property type="match status" value="1"/>
</dbReference>
<protein>
    <submittedName>
        <fullName evidence="3">Iron(III) transport system substrate-binding protein</fullName>
    </submittedName>
</protein>
<dbReference type="Pfam" id="PF13416">
    <property type="entry name" value="SBP_bac_8"/>
    <property type="match status" value="1"/>
</dbReference>
<evidence type="ECO:0000256" key="1">
    <source>
        <dbReference type="ARBA" id="ARBA00022729"/>
    </source>
</evidence>
<feature type="signal peptide" evidence="2">
    <location>
        <begin position="1"/>
        <end position="19"/>
    </location>
</feature>
<dbReference type="EMBL" id="JACHIA010000010">
    <property type="protein sequence ID" value="MBB6071675.1"/>
    <property type="molecule type" value="Genomic_DNA"/>
</dbReference>
<feature type="chain" id="PRO_5032294617" evidence="2">
    <location>
        <begin position="20"/>
        <end position="347"/>
    </location>
</feature>
<name>A0A841H0R2_9BACT</name>